<dbReference type="PANTHER" id="PTHR21277:SF5">
    <property type="entry name" value="TRANSCRIPTIONAL ADAPTER 1"/>
    <property type="match status" value="1"/>
</dbReference>
<feature type="region of interest" description="Disordered" evidence="5">
    <location>
        <begin position="73"/>
        <end position="99"/>
    </location>
</feature>
<proteinExistence type="predicted"/>
<dbReference type="GO" id="GO:0005634">
    <property type="term" value="C:nucleus"/>
    <property type="evidence" value="ECO:0007669"/>
    <property type="project" value="UniProtKB-SubCell"/>
</dbReference>
<name>A0A0C3MA49_9AGAM</name>
<keyword evidence="3" id="KW-0804">Transcription</keyword>
<reference evidence="7" key="2">
    <citation type="submission" date="2015-01" db="EMBL/GenBank/DDBJ databases">
        <title>Evolutionary Origins and Diversification of the Mycorrhizal Mutualists.</title>
        <authorList>
            <consortium name="DOE Joint Genome Institute"/>
            <consortium name="Mycorrhizal Genomics Consortium"/>
            <person name="Kohler A."/>
            <person name="Kuo A."/>
            <person name="Nagy L.G."/>
            <person name="Floudas D."/>
            <person name="Copeland A."/>
            <person name="Barry K.W."/>
            <person name="Cichocki N."/>
            <person name="Veneault-Fourrey C."/>
            <person name="LaButti K."/>
            <person name="Lindquist E.A."/>
            <person name="Lipzen A."/>
            <person name="Lundell T."/>
            <person name="Morin E."/>
            <person name="Murat C."/>
            <person name="Riley R."/>
            <person name="Ohm R."/>
            <person name="Sun H."/>
            <person name="Tunlid A."/>
            <person name="Henrissat B."/>
            <person name="Grigoriev I.V."/>
            <person name="Hibbett D.S."/>
            <person name="Martin F."/>
        </authorList>
    </citation>
    <scope>NUCLEOTIDE SEQUENCE [LARGE SCALE GENOMIC DNA]</scope>
    <source>
        <strain evidence="7">MUT 4182</strain>
    </source>
</reference>
<organism evidence="6 7">
    <name type="scientific">Tulasnella calospora MUT 4182</name>
    <dbReference type="NCBI Taxonomy" id="1051891"/>
    <lineage>
        <taxon>Eukaryota</taxon>
        <taxon>Fungi</taxon>
        <taxon>Dikarya</taxon>
        <taxon>Basidiomycota</taxon>
        <taxon>Agaricomycotina</taxon>
        <taxon>Agaricomycetes</taxon>
        <taxon>Cantharellales</taxon>
        <taxon>Tulasnellaceae</taxon>
        <taxon>Tulasnella</taxon>
    </lineage>
</organism>
<dbReference type="STRING" id="1051891.A0A0C3MA49"/>
<evidence type="ECO:0000313" key="6">
    <source>
        <dbReference type="EMBL" id="KIO30577.1"/>
    </source>
</evidence>
<evidence type="ECO:0000313" key="7">
    <source>
        <dbReference type="Proteomes" id="UP000054248"/>
    </source>
</evidence>
<evidence type="ECO:0008006" key="8">
    <source>
        <dbReference type="Google" id="ProtNLM"/>
    </source>
</evidence>
<sequence length="333" mass="36318">MSLTTPLEIRTQLGSALGKAGLPYWNKLRDFLVGKLGRSEFEELVRQWINTPELVLLHNTLVLSILHKASQPPVAESASAPVPNPPRKKRKLLPHQDPPTALSRWVLGMGKAERNRIRAASGRRPTPIIKSYSDEVALERPVKTLAEGTSRAGTHVAIPLSSVTRTIPNLQQLSGRMDLIAAQHQMTASKQAVQLLAAAVEAFLKHLTVHALAATSSSHPFASISPSDPSPPQALASSSLNTLFTIAPFEIPSPTAAVTNLLINVPDGDDDDDPLNTFPEIEKKMDTGQRQLARILLARSGVREALRETQSRHQRSLLGMRPKIATDVDTHMH</sequence>
<dbReference type="GO" id="GO:0006357">
    <property type="term" value="P:regulation of transcription by RNA polymerase II"/>
    <property type="evidence" value="ECO:0007669"/>
    <property type="project" value="TreeGrafter"/>
</dbReference>
<dbReference type="OrthoDB" id="10264870at2759"/>
<evidence type="ECO:0000256" key="3">
    <source>
        <dbReference type="ARBA" id="ARBA00023163"/>
    </source>
</evidence>
<keyword evidence="2" id="KW-0805">Transcription regulation</keyword>
<dbReference type="PANTHER" id="PTHR21277">
    <property type="entry name" value="TRANSCRIPTIONAL ADAPTER 1"/>
    <property type="match status" value="1"/>
</dbReference>
<dbReference type="EMBL" id="KN822970">
    <property type="protein sequence ID" value="KIO30577.1"/>
    <property type="molecule type" value="Genomic_DNA"/>
</dbReference>
<protein>
    <recommendedName>
        <fullName evidence="8">Transcriptional regulator of RNA polII, SAGA, subunit-domain-containing protein</fullName>
    </recommendedName>
</protein>
<dbReference type="Pfam" id="PF12767">
    <property type="entry name" value="SAGA-Tad1"/>
    <property type="match status" value="1"/>
</dbReference>
<dbReference type="HOGENOM" id="CLU_064140_0_0_1"/>
<reference evidence="6 7" key="1">
    <citation type="submission" date="2014-04" db="EMBL/GenBank/DDBJ databases">
        <authorList>
            <consortium name="DOE Joint Genome Institute"/>
            <person name="Kuo A."/>
            <person name="Girlanda M."/>
            <person name="Perotto S."/>
            <person name="Kohler A."/>
            <person name="Nagy L.G."/>
            <person name="Floudas D."/>
            <person name="Copeland A."/>
            <person name="Barry K.W."/>
            <person name="Cichocki N."/>
            <person name="Veneault-Fourrey C."/>
            <person name="LaButti K."/>
            <person name="Lindquist E.A."/>
            <person name="Lipzen A."/>
            <person name="Lundell T."/>
            <person name="Morin E."/>
            <person name="Murat C."/>
            <person name="Sun H."/>
            <person name="Tunlid A."/>
            <person name="Henrissat B."/>
            <person name="Grigoriev I.V."/>
            <person name="Hibbett D.S."/>
            <person name="Martin F."/>
            <person name="Nordberg H.P."/>
            <person name="Cantor M.N."/>
            <person name="Hua S.X."/>
        </authorList>
    </citation>
    <scope>NUCLEOTIDE SEQUENCE [LARGE SCALE GENOMIC DNA]</scope>
    <source>
        <strain evidence="6 7">MUT 4182</strain>
    </source>
</reference>
<gene>
    <name evidence="6" type="ORF">M407DRAFT_223275</name>
</gene>
<dbReference type="AlphaFoldDB" id="A0A0C3MA49"/>
<dbReference type="GO" id="GO:0003713">
    <property type="term" value="F:transcription coactivator activity"/>
    <property type="evidence" value="ECO:0007669"/>
    <property type="project" value="TreeGrafter"/>
</dbReference>
<accession>A0A0C3MA49</accession>
<comment type="subcellular location">
    <subcellularLocation>
        <location evidence="1">Nucleus</location>
    </subcellularLocation>
</comment>
<evidence type="ECO:0000256" key="1">
    <source>
        <dbReference type="ARBA" id="ARBA00004123"/>
    </source>
</evidence>
<dbReference type="Proteomes" id="UP000054248">
    <property type="component" value="Unassembled WGS sequence"/>
</dbReference>
<dbReference type="InterPro" id="IPR024738">
    <property type="entry name" value="Hfi1/Tada1"/>
</dbReference>
<evidence type="ECO:0000256" key="5">
    <source>
        <dbReference type="SAM" id="MobiDB-lite"/>
    </source>
</evidence>
<keyword evidence="4" id="KW-0539">Nucleus</keyword>
<evidence type="ECO:0000256" key="4">
    <source>
        <dbReference type="ARBA" id="ARBA00023242"/>
    </source>
</evidence>
<keyword evidence="7" id="KW-1185">Reference proteome</keyword>
<dbReference type="GO" id="GO:0000124">
    <property type="term" value="C:SAGA complex"/>
    <property type="evidence" value="ECO:0007669"/>
    <property type="project" value="TreeGrafter"/>
</dbReference>
<evidence type="ECO:0000256" key="2">
    <source>
        <dbReference type="ARBA" id="ARBA00023015"/>
    </source>
</evidence>